<dbReference type="PROSITE" id="PS01209">
    <property type="entry name" value="LDLRA_1"/>
    <property type="match status" value="1"/>
</dbReference>
<protein>
    <recommendedName>
        <fullName evidence="5">Kringle domain-containing protein</fullName>
    </recommendedName>
</protein>
<dbReference type="InterPro" id="IPR000001">
    <property type="entry name" value="Kringle"/>
</dbReference>
<dbReference type="SUPFAM" id="SSF57440">
    <property type="entry name" value="Kringle-like"/>
    <property type="match status" value="1"/>
</dbReference>
<dbReference type="Gene3D" id="4.10.400.10">
    <property type="entry name" value="Low-density Lipoprotein Receptor"/>
    <property type="match status" value="1"/>
</dbReference>
<dbReference type="InParanoid" id="C3YHB9"/>
<dbReference type="Gene3D" id="2.40.20.10">
    <property type="entry name" value="Plasminogen Kringle 4"/>
    <property type="match status" value="1"/>
</dbReference>
<dbReference type="InterPro" id="IPR023415">
    <property type="entry name" value="LDLR_class-A_CS"/>
</dbReference>
<evidence type="ECO:0000256" key="3">
    <source>
        <dbReference type="PROSITE-ProRule" id="PRU00121"/>
    </source>
</evidence>
<dbReference type="CDD" id="cd00112">
    <property type="entry name" value="LDLa"/>
    <property type="match status" value="1"/>
</dbReference>
<dbReference type="SMART" id="SM00192">
    <property type="entry name" value="LDLa"/>
    <property type="match status" value="1"/>
</dbReference>
<accession>C3YHB9</accession>
<dbReference type="PRINTS" id="PR00018">
    <property type="entry name" value="KRINGLE"/>
</dbReference>
<feature type="disulfide bond" evidence="4">
    <location>
        <begin position="89"/>
        <end position="101"/>
    </location>
</feature>
<dbReference type="PROSITE" id="PS50070">
    <property type="entry name" value="KRINGLE_2"/>
    <property type="match status" value="1"/>
</dbReference>
<dbReference type="PROSITE" id="PS50068">
    <property type="entry name" value="LDLRA_2"/>
    <property type="match status" value="1"/>
</dbReference>
<dbReference type="PANTHER" id="PTHR24261">
    <property type="entry name" value="PLASMINOGEN-RELATED"/>
    <property type="match status" value="1"/>
</dbReference>
<evidence type="ECO:0000259" key="5">
    <source>
        <dbReference type="PROSITE" id="PS50070"/>
    </source>
</evidence>
<dbReference type="InterPro" id="IPR038178">
    <property type="entry name" value="Kringle_sf"/>
</dbReference>
<keyword evidence="2 4" id="KW-1015">Disulfide bond</keyword>
<proteinExistence type="predicted"/>
<evidence type="ECO:0000313" key="6">
    <source>
        <dbReference type="EMBL" id="EEN60355.1"/>
    </source>
</evidence>
<dbReference type="Pfam" id="PF00051">
    <property type="entry name" value="Kringle"/>
    <property type="match status" value="1"/>
</dbReference>
<dbReference type="CDD" id="cd00108">
    <property type="entry name" value="KR"/>
    <property type="match status" value="1"/>
</dbReference>
<dbReference type="EMBL" id="GG666513">
    <property type="protein sequence ID" value="EEN60355.1"/>
    <property type="molecule type" value="Genomic_DNA"/>
</dbReference>
<evidence type="ECO:0000256" key="1">
    <source>
        <dbReference type="ARBA" id="ARBA00022572"/>
    </source>
</evidence>
<dbReference type="PANTHER" id="PTHR24261:SF7">
    <property type="entry name" value="KRINGLE DOMAIN-CONTAINING PROTEIN"/>
    <property type="match status" value="1"/>
</dbReference>
<evidence type="ECO:0000256" key="4">
    <source>
        <dbReference type="PROSITE-ProRule" id="PRU00124"/>
    </source>
</evidence>
<comment type="caution">
    <text evidence="3">Lacks conserved residue(s) required for the propagation of feature annotation.</text>
</comment>
<dbReference type="SUPFAM" id="SSF57424">
    <property type="entry name" value="LDL receptor-like module"/>
    <property type="match status" value="1"/>
</dbReference>
<feature type="domain" description="Kringle" evidence="5">
    <location>
        <begin position="9"/>
        <end position="84"/>
    </location>
</feature>
<dbReference type="InterPro" id="IPR002172">
    <property type="entry name" value="LDrepeatLR_classA_rpt"/>
</dbReference>
<evidence type="ECO:0000256" key="2">
    <source>
        <dbReference type="ARBA" id="ARBA00023157"/>
    </source>
</evidence>
<dbReference type="InterPro" id="IPR050759">
    <property type="entry name" value="Serine_protease_kringle"/>
</dbReference>
<dbReference type="AlphaFoldDB" id="C3YHB9"/>
<sequence>MGIDCVVPGSWSSYRGTVSLTQSDKTCQRWDRQTPHEHKYTPSDYPASGLEQNYCREPEGNEPRLWCYTTDPGTRWNYCDVPFCETGWCFGNDFPCDDGVCINGTWTCDGEADCPNGEDESPANCPDLYPTDYIRHSTPIIR</sequence>
<reference evidence="6" key="1">
    <citation type="journal article" date="2008" name="Nature">
        <title>The amphioxus genome and the evolution of the chordate karyotype.</title>
        <authorList>
            <consortium name="US DOE Joint Genome Institute (JGI-PGF)"/>
            <person name="Putnam N.H."/>
            <person name="Butts T."/>
            <person name="Ferrier D.E.K."/>
            <person name="Furlong R.F."/>
            <person name="Hellsten U."/>
            <person name="Kawashima T."/>
            <person name="Robinson-Rechavi M."/>
            <person name="Shoguchi E."/>
            <person name="Terry A."/>
            <person name="Yu J.-K."/>
            <person name="Benito-Gutierrez E.L."/>
            <person name="Dubchak I."/>
            <person name="Garcia-Fernandez J."/>
            <person name="Gibson-Brown J.J."/>
            <person name="Grigoriev I.V."/>
            <person name="Horton A.C."/>
            <person name="de Jong P.J."/>
            <person name="Jurka J."/>
            <person name="Kapitonov V.V."/>
            <person name="Kohara Y."/>
            <person name="Kuroki Y."/>
            <person name="Lindquist E."/>
            <person name="Lucas S."/>
            <person name="Osoegawa K."/>
            <person name="Pennacchio L.A."/>
            <person name="Salamov A.A."/>
            <person name="Satou Y."/>
            <person name="Sauka-Spengler T."/>
            <person name="Schmutz J."/>
            <person name="Shin-I T."/>
            <person name="Toyoda A."/>
            <person name="Bronner-Fraser M."/>
            <person name="Fujiyama A."/>
            <person name="Holland L.Z."/>
            <person name="Holland P.W.H."/>
            <person name="Satoh N."/>
            <person name="Rokhsar D.S."/>
        </authorList>
    </citation>
    <scope>NUCLEOTIDE SEQUENCE [LARGE SCALE GENOMIC DNA]</scope>
    <source>
        <strain evidence="6">S238N-H82</strain>
        <tissue evidence="6">Testes</tissue>
    </source>
</reference>
<feature type="disulfide bond" evidence="4">
    <location>
        <begin position="96"/>
        <end position="114"/>
    </location>
</feature>
<keyword evidence="1 3" id="KW-0420">Kringle</keyword>
<dbReference type="Pfam" id="PF00057">
    <property type="entry name" value="Ldl_recept_a"/>
    <property type="match status" value="1"/>
</dbReference>
<organism>
    <name type="scientific">Branchiostoma floridae</name>
    <name type="common">Florida lancelet</name>
    <name type="synonym">Amphioxus</name>
    <dbReference type="NCBI Taxonomy" id="7739"/>
    <lineage>
        <taxon>Eukaryota</taxon>
        <taxon>Metazoa</taxon>
        <taxon>Chordata</taxon>
        <taxon>Cephalochordata</taxon>
        <taxon>Leptocardii</taxon>
        <taxon>Amphioxiformes</taxon>
        <taxon>Branchiostomatidae</taxon>
        <taxon>Branchiostoma</taxon>
    </lineage>
</organism>
<dbReference type="SMART" id="SM00130">
    <property type="entry name" value="KR"/>
    <property type="match status" value="1"/>
</dbReference>
<gene>
    <name evidence="6" type="ORF">BRAFLDRAFT_85434</name>
</gene>
<name>C3YHB9_BRAFL</name>
<dbReference type="InterPro" id="IPR036055">
    <property type="entry name" value="LDL_receptor-like_sf"/>
</dbReference>
<dbReference type="InterPro" id="IPR013806">
    <property type="entry name" value="Kringle-like"/>
</dbReference>